<dbReference type="Proteomes" id="UP000053051">
    <property type="component" value="Unassembled WGS sequence"/>
</dbReference>
<dbReference type="InterPro" id="IPR051906">
    <property type="entry name" value="TolC-like"/>
</dbReference>
<dbReference type="InterPro" id="IPR003423">
    <property type="entry name" value="OMP_efflux"/>
</dbReference>
<keyword evidence="10" id="KW-1185">Reference proteome</keyword>
<evidence type="ECO:0000256" key="7">
    <source>
        <dbReference type="ARBA" id="ARBA00023237"/>
    </source>
</evidence>
<name>M1WTR6_9NOST</name>
<evidence type="ECO:0000256" key="1">
    <source>
        <dbReference type="ARBA" id="ARBA00004442"/>
    </source>
</evidence>
<feature type="coiled-coil region" evidence="8">
    <location>
        <begin position="371"/>
        <end position="398"/>
    </location>
</feature>
<dbReference type="GO" id="GO:0009279">
    <property type="term" value="C:cell outer membrane"/>
    <property type="evidence" value="ECO:0007669"/>
    <property type="project" value="UniProtKB-SubCell"/>
</dbReference>
<dbReference type="Pfam" id="PF02321">
    <property type="entry name" value="OEP"/>
    <property type="match status" value="2"/>
</dbReference>
<evidence type="ECO:0000313" key="9">
    <source>
        <dbReference type="EMBL" id="CCH68314.1"/>
    </source>
</evidence>
<evidence type="ECO:0000256" key="2">
    <source>
        <dbReference type="ARBA" id="ARBA00007613"/>
    </source>
</evidence>
<dbReference type="EMBL" id="CAIY01000085">
    <property type="protein sequence ID" value="CCH68314.1"/>
    <property type="molecule type" value="Genomic_DNA"/>
</dbReference>
<evidence type="ECO:0000256" key="5">
    <source>
        <dbReference type="ARBA" id="ARBA00022692"/>
    </source>
</evidence>
<evidence type="ECO:0000256" key="4">
    <source>
        <dbReference type="ARBA" id="ARBA00022452"/>
    </source>
</evidence>
<protein>
    <submittedName>
        <fullName evidence="9">Outer membrane protein</fullName>
    </submittedName>
</protein>
<keyword evidence="8" id="KW-0175">Coiled coil</keyword>
<dbReference type="PANTHER" id="PTHR30026:SF21">
    <property type="entry name" value="SLR1270 PROTEIN"/>
    <property type="match status" value="1"/>
</dbReference>
<evidence type="ECO:0000256" key="8">
    <source>
        <dbReference type="SAM" id="Coils"/>
    </source>
</evidence>
<dbReference type="SUPFAM" id="SSF56954">
    <property type="entry name" value="Outer membrane efflux proteins (OEP)"/>
    <property type="match status" value="1"/>
</dbReference>
<comment type="caution">
    <text evidence="9">The sequence shown here is derived from an EMBL/GenBank/DDBJ whole genome shotgun (WGS) entry which is preliminary data.</text>
</comment>
<dbReference type="GO" id="GO:1990281">
    <property type="term" value="C:efflux pump complex"/>
    <property type="evidence" value="ECO:0007669"/>
    <property type="project" value="TreeGrafter"/>
</dbReference>
<feature type="coiled-coil region" evidence="8">
    <location>
        <begin position="546"/>
        <end position="605"/>
    </location>
</feature>
<dbReference type="RefSeq" id="WP_008235848.1">
    <property type="nucleotide sequence ID" value="NZ_CAIY01000085.1"/>
</dbReference>
<keyword evidence="7" id="KW-0998">Cell outer membrane</keyword>
<accession>M1WTR6</accession>
<dbReference type="STRING" id="1165094.RINTHH_21590"/>
<keyword evidence="6" id="KW-0472">Membrane</keyword>
<comment type="similarity">
    <text evidence="2">Belongs to the outer membrane factor (OMF) (TC 1.B.17) family.</text>
</comment>
<comment type="subcellular location">
    <subcellularLocation>
        <location evidence="1">Cell outer membrane</location>
    </subcellularLocation>
</comment>
<dbReference type="PANTHER" id="PTHR30026">
    <property type="entry name" value="OUTER MEMBRANE PROTEIN TOLC"/>
    <property type="match status" value="1"/>
</dbReference>
<sequence>MKGQQLFHSFLPGMTVALLTTQSAWAEGVRINKLLFNATPNFSTSTSVSKSIRNNAKETFHINKHSDLNPVIASVIATVRTGTAPIIKDLQSHDSKKNELIVRKTSSQYENKVSKLISKSFAPGHLLVYMPPVNINTQQRHLLLGQRKIQNRVFTQAERSTLFGQKLPSQESKAYKLDSSDHKLAKIKLVEVNTIEQPAAITSPQIHNYLNPNPNLLQFPTKLEEVKVRGVQPITLEEALELARRNNRDLQLALLRLKRFKGALLEAKSALYPSLGIQTQINRQQSSGNQLNDKLQSRAEKNLPPQSAIPSRDPINTNFQGQAQLTYNFYTSGGRSSAIKIADYQVKSIKLDIERISEEIRLNVASEYYNLQQMDENVRIAQSAVKNAQASLKDAKALEQAGVGTRFEVLRSQVNLANTKQNLISAMSKQKIARNSMGNRLGIAQTVIIVAADEVKLAGLWNMSLEESIIKAFTNRPELRQNLIQRNINKQKKKQALSVLRPKISLIANYDLLDQFDDGIGITDGYSVGLQATMTLFDGGKSKAQASQAETNMAIAETQFAQQRNQIRFEVEQAHSNLKSNLENLKTANTALDQAKEALRLARLRFQAGVGTQTDVIAAESDLTRSEGNRVRAILDYNRSLINLQRFVIYR</sequence>
<evidence type="ECO:0000256" key="6">
    <source>
        <dbReference type="ARBA" id="ARBA00023136"/>
    </source>
</evidence>
<dbReference type="GO" id="GO:0015562">
    <property type="term" value="F:efflux transmembrane transporter activity"/>
    <property type="evidence" value="ECO:0007669"/>
    <property type="project" value="InterPro"/>
</dbReference>
<proteinExistence type="inferred from homology"/>
<organism evidence="9 10">
    <name type="scientific">Richelia intracellularis HH01</name>
    <dbReference type="NCBI Taxonomy" id="1165094"/>
    <lineage>
        <taxon>Bacteria</taxon>
        <taxon>Bacillati</taxon>
        <taxon>Cyanobacteriota</taxon>
        <taxon>Cyanophyceae</taxon>
        <taxon>Nostocales</taxon>
        <taxon>Nostocaceae</taxon>
        <taxon>Richelia</taxon>
    </lineage>
</organism>
<evidence type="ECO:0000256" key="3">
    <source>
        <dbReference type="ARBA" id="ARBA00022448"/>
    </source>
</evidence>
<gene>
    <name evidence="9" type="ORF">RINTHH_21590</name>
</gene>
<reference evidence="9 10" key="1">
    <citation type="submission" date="2012-05" db="EMBL/GenBank/DDBJ databases">
        <authorList>
            <person name="Hilton J."/>
        </authorList>
    </citation>
    <scope>NUCLEOTIDE SEQUENCE [LARGE SCALE GENOMIC DNA]</scope>
    <source>
        <strain evidence="9 10">HH01</strain>
    </source>
</reference>
<reference evidence="10" key="2">
    <citation type="submission" date="2016-01" db="EMBL/GenBank/DDBJ databases">
        <title>Diatom-associated endosymboitic cyanobacterium lacks core nitrogen metabolism enzymes.</title>
        <authorList>
            <person name="Hilton J.A."/>
            <person name="Foster R.A."/>
            <person name="Tripp H.J."/>
            <person name="Carter B.J."/>
            <person name="Zehr J.P."/>
            <person name="Villareal T.A."/>
        </authorList>
    </citation>
    <scope>NUCLEOTIDE SEQUENCE [LARGE SCALE GENOMIC DNA]</scope>
    <source>
        <strain evidence="10">HH01</strain>
    </source>
</reference>
<dbReference type="GO" id="GO:0015288">
    <property type="term" value="F:porin activity"/>
    <property type="evidence" value="ECO:0007669"/>
    <property type="project" value="TreeGrafter"/>
</dbReference>
<keyword evidence="4" id="KW-1134">Transmembrane beta strand</keyword>
<keyword evidence="3" id="KW-0813">Transport</keyword>
<dbReference type="Gene3D" id="1.20.1600.10">
    <property type="entry name" value="Outer membrane efflux proteins (OEP)"/>
    <property type="match status" value="1"/>
</dbReference>
<dbReference type="AlphaFoldDB" id="M1WTR6"/>
<keyword evidence="5" id="KW-0812">Transmembrane</keyword>
<evidence type="ECO:0000313" key="10">
    <source>
        <dbReference type="Proteomes" id="UP000053051"/>
    </source>
</evidence>